<dbReference type="Pfam" id="PF00076">
    <property type="entry name" value="RRM_1"/>
    <property type="match status" value="1"/>
</dbReference>
<evidence type="ECO:0000256" key="2">
    <source>
        <dbReference type="PROSITE-ProRule" id="PRU00176"/>
    </source>
</evidence>
<dbReference type="AlphaFoldDB" id="A0A9Q0BJU6"/>
<dbReference type="InterPro" id="IPR012677">
    <property type="entry name" value="Nucleotide-bd_a/b_plait_sf"/>
</dbReference>
<dbReference type="SUPFAM" id="SSF52954">
    <property type="entry name" value="Class II aaRS ABD-related"/>
    <property type="match status" value="1"/>
</dbReference>
<dbReference type="Gene3D" id="3.30.70.330">
    <property type="match status" value="1"/>
</dbReference>
<evidence type="ECO:0000313" key="4">
    <source>
        <dbReference type="EMBL" id="KAI8034536.1"/>
    </source>
</evidence>
<reference evidence="4" key="1">
    <citation type="journal article" date="2023" name="Genome Biol. Evol.">
        <title>Long-read-based Genome Assembly of Drosophila gunungcola Reveals Fewer Chemosensory Genes in Flower-breeding Species.</title>
        <authorList>
            <person name="Negi A."/>
            <person name="Liao B.Y."/>
            <person name="Yeh S.D."/>
        </authorList>
    </citation>
    <scope>NUCLEOTIDE SEQUENCE</scope>
    <source>
        <strain evidence="4">Sukarami</strain>
    </source>
</reference>
<organism evidence="4 5">
    <name type="scientific">Drosophila gunungcola</name>
    <name type="common">fruit fly</name>
    <dbReference type="NCBI Taxonomy" id="103775"/>
    <lineage>
        <taxon>Eukaryota</taxon>
        <taxon>Metazoa</taxon>
        <taxon>Ecdysozoa</taxon>
        <taxon>Arthropoda</taxon>
        <taxon>Hexapoda</taxon>
        <taxon>Insecta</taxon>
        <taxon>Pterygota</taxon>
        <taxon>Neoptera</taxon>
        <taxon>Endopterygota</taxon>
        <taxon>Diptera</taxon>
        <taxon>Brachycera</taxon>
        <taxon>Muscomorpha</taxon>
        <taxon>Ephydroidea</taxon>
        <taxon>Drosophilidae</taxon>
        <taxon>Drosophila</taxon>
        <taxon>Sophophora</taxon>
    </lineage>
</organism>
<feature type="domain" description="RRM" evidence="3">
    <location>
        <begin position="20"/>
        <end position="82"/>
    </location>
</feature>
<protein>
    <recommendedName>
        <fullName evidence="3">RRM domain-containing protein</fullName>
    </recommendedName>
</protein>
<dbReference type="PROSITE" id="PS50102">
    <property type="entry name" value="RRM"/>
    <property type="match status" value="1"/>
</dbReference>
<accession>A0A9Q0BJU6</accession>
<comment type="caution">
    <text evidence="4">The sequence shown here is derived from an EMBL/GenBank/DDBJ whole genome shotgun (WGS) entry which is preliminary data.</text>
</comment>
<dbReference type="Proteomes" id="UP001059596">
    <property type="component" value="Unassembled WGS sequence"/>
</dbReference>
<keyword evidence="5" id="KW-1185">Reference proteome</keyword>
<evidence type="ECO:0000259" key="3">
    <source>
        <dbReference type="PROSITE" id="PS50102"/>
    </source>
</evidence>
<keyword evidence="1 2" id="KW-0694">RNA-binding</keyword>
<dbReference type="SMART" id="SM00360">
    <property type="entry name" value="RRM"/>
    <property type="match status" value="1"/>
</dbReference>
<dbReference type="EMBL" id="JAMKOV010000071">
    <property type="protein sequence ID" value="KAI8034536.1"/>
    <property type="molecule type" value="Genomic_DNA"/>
</dbReference>
<gene>
    <name evidence="4" type="ORF">M5D96_012723</name>
</gene>
<dbReference type="InterPro" id="IPR035979">
    <property type="entry name" value="RBD_domain_sf"/>
</dbReference>
<dbReference type="InterPro" id="IPR000504">
    <property type="entry name" value="RRM_dom"/>
</dbReference>
<name>A0A9Q0BJU6_9MUSC</name>
<evidence type="ECO:0000256" key="1">
    <source>
        <dbReference type="ARBA" id="ARBA00022884"/>
    </source>
</evidence>
<dbReference type="SUPFAM" id="SSF54928">
    <property type="entry name" value="RNA-binding domain, RBD"/>
    <property type="match status" value="1"/>
</dbReference>
<sequence length="217" mass="24422">MDDFEIAGFQLTWGPTDQHNRIFVGNLPSCTRAELAGLCRRFGKVVASMVEGNHGYVMFENKRKANIAILVLNGSRFKSNILANYESMNEYGYGPVQERTDGVVVAEAVSSGLESVSDCMIVLKDLDDWQYAEDIRDKLVAKGLIAEMRTIYDGTSYGILLGSKVGDIIKSTVHFLYEDRSEYPNLSAEEAINLVALDYKRRNQFHKVKTVYQYGHN</sequence>
<proteinExistence type="predicted"/>
<evidence type="ECO:0000313" key="5">
    <source>
        <dbReference type="Proteomes" id="UP001059596"/>
    </source>
</evidence>
<dbReference type="GO" id="GO:0003723">
    <property type="term" value="F:RNA binding"/>
    <property type="evidence" value="ECO:0007669"/>
    <property type="project" value="UniProtKB-UniRule"/>
</dbReference>